<dbReference type="SUPFAM" id="SSF50985">
    <property type="entry name" value="RCC1/BLIP-II"/>
    <property type="match status" value="1"/>
</dbReference>
<dbReference type="Gene3D" id="2.130.10.30">
    <property type="entry name" value="Regulator of chromosome condensation 1/beta-lactamase-inhibitor protein II"/>
    <property type="match status" value="1"/>
</dbReference>
<dbReference type="EMBL" id="CAJNJA010032189">
    <property type="protein sequence ID" value="CAE7664702.1"/>
    <property type="molecule type" value="Genomic_DNA"/>
</dbReference>
<comment type="caution">
    <text evidence="1">The sequence shown here is derived from an EMBL/GenBank/DDBJ whole genome shotgun (WGS) entry which is preliminary data.</text>
</comment>
<dbReference type="Proteomes" id="UP000601435">
    <property type="component" value="Unassembled WGS sequence"/>
</dbReference>
<sequence length="87" mass="8690">VRLVQASSGAFAALLGDGSVIAWGAADRGGDCSAVRDQLTNVQHIQATRNAFAAVAADGTVVTWGSGTCGGDSSAVCEQLTDTHILA</sequence>
<keyword evidence="2" id="KW-1185">Reference proteome</keyword>
<gene>
    <name evidence="1" type="ORF">SNEC2469_LOCUS18955</name>
</gene>
<reference evidence="1" key="1">
    <citation type="submission" date="2021-02" db="EMBL/GenBank/DDBJ databases">
        <authorList>
            <person name="Dougan E. K."/>
            <person name="Rhodes N."/>
            <person name="Thang M."/>
            <person name="Chan C."/>
        </authorList>
    </citation>
    <scope>NUCLEOTIDE SEQUENCE</scope>
</reference>
<protein>
    <submittedName>
        <fullName evidence="1">Uncharacterized protein</fullName>
    </submittedName>
</protein>
<dbReference type="AlphaFoldDB" id="A0A812W457"/>
<accession>A0A812W457</accession>
<feature type="non-terminal residue" evidence="1">
    <location>
        <position position="1"/>
    </location>
</feature>
<evidence type="ECO:0000313" key="2">
    <source>
        <dbReference type="Proteomes" id="UP000601435"/>
    </source>
</evidence>
<evidence type="ECO:0000313" key="1">
    <source>
        <dbReference type="EMBL" id="CAE7664702.1"/>
    </source>
</evidence>
<dbReference type="OrthoDB" id="444959at2759"/>
<feature type="non-terminal residue" evidence="1">
    <location>
        <position position="87"/>
    </location>
</feature>
<organism evidence="1 2">
    <name type="scientific">Symbiodinium necroappetens</name>
    <dbReference type="NCBI Taxonomy" id="1628268"/>
    <lineage>
        <taxon>Eukaryota</taxon>
        <taxon>Sar</taxon>
        <taxon>Alveolata</taxon>
        <taxon>Dinophyceae</taxon>
        <taxon>Suessiales</taxon>
        <taxon>Symbiodiniaceae</taxon>
        <taxon>Symbiodinium</taxon>
    </lineage>
</organism>
<proteinExistence type="predicted"/>
<dbReference type="InterPro" id="IPR009091">
    <property type="entry name" value="RCC1/BLIP-II"/>
</dbReference>
<name>A0A812W457_9DINO</name>